<keyword evidence="4" id="KW-0175">Coiled coil</keyword>
<evidence type="ECO:0000256" key="5">
    <source>
        <dbReference type="SAM" id="MobiDB-lite"/>
    </source>
</evidence>
<dbReference type="Gene3D" id="3.30.450.20">
    <property type="entry name" value="PAS domain"/>
    <property type="match status" value="2"/>
</dbReference>
<keyword evidence="6" id="KW-0472">Membrane</keyword>
<keyword evidence="6" id="KW-0812">Transmembrane</keyword>
<dbReference type="GO" id="GO:0016020">
    <property type="term" value="C:membrane"/>
    <property type="evidence" value="ECO:0007669"/>
    <property type="project" value="InterPro"/>
</dbReference>
<dbReference type="SUPFAM" id="SSF58104">
    <property type="entry name" value="Methyl-accepting chemotaxis protein (MCP) signaling domain"/>
    <property type="match status" value="1"/>
</dbReference>
<dbReference type="Gene3D" id="1.10.287.950">
    <property type="entry name" value="Methyl-accepting chemotaxis protein"/>
    <property type="match status" value="1"/>
</dbReference>
<evidence type="ECO:0000256" key="6">
    <source>
        <dbReference type="SAM" id="Phobius"/>
    </source>
</evidence>
<name>A0AAV3UC23_9EURY</name>
<dbReference type="PROSITE" id="PS50885">
    <property type="entry name" value="HAMP"/>
    <property type="match status" value="2"/>
</dbReference>
<organism evidence="9 10">
    <name type="scientific">Haladaptatus pallidirubidus</name>
    <dbReference type="NCBI Taxonomy" id="1008152"/>
    <lineage>
        <taxon>Archaea</taxon>
        <taxon>Methanobacteriati</taxon>
        <taxon>Methanobacteriota</taxon>
        <taxon>Stenosarchaea group</taxon>
        <taxon>Halobacteria</taxon>
        <taxon>Halobacteriales</taxon>
        <taxon>Haladaptataceae</taxon>
        <taxon>Haladaptatus</taxon>
    </lineage>
</organism>
<dbReference type="GeneID" id="68615083"/>
<feature type="domain" description="HAMP" evidence="8">
    <location>
        <begin position="438"/>
        <end position="491"/>
    </location>
</feature>
<dbReference type="InterPro" id="IPR004089">
    <property type="entry name" value="MCPsignal_dom"/>
</dbReference>
<evidence type="ECO:0000313" key="10">
    <source>
        <dbReference type="Proteomes" id="UP001501729"/>
    </source>
</evidence>
<protein>
    <recommendedName>
        <fullName evidence="11">Methyl-accepting chemotaxis protein</fullName>
    </recommendedName>
</protein>
<comment type="caution">
    <text evidence="9">The sequence shown here is derived from an EMBL/GenBank/DDBJ whole genome shotgun (WGS) entry which is preliminary data.</text>
</comment>
<evidence type="ECO:0000313" key="9">
    <source>
        <dbReference type="EMBL" id="GAA5041573.1"/>
    </source>
</evidence>
<dbReference type="AlphaFoldDB" id="A0AAV3UC23"/>
<reference evidence="9 10" key="1">
    <citation type="journal article" date="2019" name="Int. J. Syst. Evol. Microbiol.">
        <title>The Global Catalogue of Microorganisms (GCM) 10K type strain sequencing project: providing services to taxonomists for standard genome sequencing and annotation.</title>
        <authorList>
            <consortium name="The Broad Institute Genomics Platform"/>
            <consortium name="The Broad Institute Genome Sequencing Center for Infectious Disease"/>
            <person name="Wu L."/>
            <person name="Ma J."/>
        </authorList>
    </citation>
    <scope>NUCLEOTIDE SEQUENCE [LARGE SCALE GENOMIC DNA]</scope>
    <source>
        <strain evidence="9 10">JCM 17504</strain>
    </source>
</reference>
<keyword evidence="6" id="KW-1133">Transmembrane helix</keyword>
<evidence type="ECO:0000256" key="3">
    <source>
        <dbReference type="PROSITE-ProRule" id="PRU00284"/>
    </source>
</evidence>
<dbReference type="PANTHER" id="PTHR32089:SF112">
    <property type="entry name" value="LYSOZYME-LIKE PROTEIN-RELATED"/>
    <property type="match status" value="1"/>
</dbReference>
<dbReference type="Proteomes" id="UP001501729">
    <property type="component" value="Unassembled WGS sequence"/>
</dbReference>
<evidence type="ECO:0000256" key="4">
    <source>
        <dbReference type="SAM" id="Coils"/>
    </source>
</evidence>
<evidence type="ECO:0008006" key="11">
    <source>
        <dbReference type="Google" id="ProtNLM"/>
    </source>
</evidence>
<proteinExistence type="inferred from homology"/>
<comment type="similarity">
    <text evidence="2">Belongs to the methyl-accepting chemotaxis (MCP) protein family.</text>
</comment>
<dbReference type="SUPFAM" id="SSF158472">
    <property type="entry name" value="HAMP domain-like"/>
    <property type="match status" value="1"/>
</dbReference>
<dbReference type="RefSeq" id="WP_227775177.1">
    <property type="nucleotide sequence ID" value="NZ_BAABKX010000001.1"/>
</dbReference>
<feature type="compositionally biased region" description="Basic residues" evidence="5">
    <location>
        <begin position="596"/>
        <end position="607"/>
    </location>
</feature>
<feature type="region of interest" description="Disordered" evidence="5">
    <location>
        <begin position="566"/>
        <end position="607"/>
    </location>
</feature>
<feature type="coiled-coil region" evidence="4">
    <location>
        <begin position="398"/>
        <end position="446"/>
    </location>
</feature>
<keyword evidence="1 3" id="KW-0807">Transducer</keyword>
<evidence type="ECO:0000256" key="2">
    <source>
        <dbReference type="ARBA" id="ARBA00029447"/>
    </source>
</evidence>
<dbReference type="PANTHER" id="PTHR32089">
    <property type="entry name" value="METHYL-ACCEPTING CHEMOTAXIS PROTEIN MCPB"/>
    <property type="match status" value="1"/>
</dbReference>
<dbReference type="EMBL" id="BAABKX010000001">
    <property type="protein sequence ID" value="GAA5041573.1"/>
    <property type="molecule type" value="Genomic_DNA"/>
</dbReference>
<accession>A0AAV3UC23</accession>
<keyword evidence="10" id="KW-1185">Reference proteome</keyword>
<dbReference type="CDD" id="cd06225">
    <property type="entry name" value="HAMP"/>
    <property type="match status" value="1"/>
</dbReference>
<dbReference type="Gene3D" id="6.10.340.10">
    <property type="match status" value="1"/>
</dbReference>
<gene>
    <name evidence="9" type="ORF">GCM10025751_03910</name>
</gene>
<feature type="domain" description="HAMP" evidence="8">
    <location>
        <begin position="318"/>
        <end position="371"/>
    </location>
</feature>
<dbReference type="InterPro" id="IPR003660">
    <property type="entry name" value="HAMP_dom"/>
</dbReference>
<dbReference type="CDD" id="cd18774">
    <property type="entry name" value="PDC2_HK_sensor"/>
    <property type="match status" value="1"/>
</dbReference>
<evidence type="ECO:0000259" key="7">
    <source>
        <dbReference type="PROSITE" id="PS50111"/>
    </source>
</evidence>
<feature type="compositionally biased region" description="Low complexity" evidence="5">
    <location>
        <begin position="580"/>
        <end position="592"/>
    </location>
</feature>
<evidence type="ECO:0000259" key="8">
    <source>
        <dbReference type="PROSITE" id="PS50885"/>
    </source>
</evidence>
<feature type="transmembrane region" description="Helical" evidence="6">
    <location>
        <begin position="31"/>
        <end position="51"/>
    </location>
</feature>
<dbReference type="Pfam" id="PF00672">
    <property type="entry name" value="HAMP"/>
    <property type="match status" value="2"/>
</dbReference>
<evidence type="ECO:0000256" key="1">
    <source>
        <dbReference type="ARBA" id="ARBA00023224"/>
    </source>
</evidence>
<dbReference type="SMART" id="SM00304">
    <property type="entry name" value="HAMP"/>
    <property type="match status" value="3"/>
</dbReference>
<dbReference type="GO" id="GO:0007165">
    <property type="term" value="P:signal transduction"/>
    <property type="evidence" value="ECO:0007669"/>
    <property type="project" value="UniProtKB-KW"/>
</dbReference>
<dbReference type="PROSITE" id="PS50111">
    <property type="entry name" value="CHEMOTAXIS_TRANSDUC_2"/>
    <property type="match status" value="1"/>
</dbReference>
<feature type="domain" description="Methyl-accepting transducer" evidence="7">
    <location>
        <begin position="510"/>
        <end position="593"/>
    </location>
</feature>
<sequence length="607" mass="65423">MTDSDDSRRGIQSRIEGVLPTRIRRSYAAKFGTVLFTILILISSIGFYIHFDTKQLVQEENRTEINNSAKGEAEALHKWVTKKRSTTRFLAESVSANQTNSERQALVERKLIDLPNDVRAIHYVDSRNGTVLASTTDELVGTSPSASDAAWANGSLSVSGSDSVQVMNPYEESGEPVTAFVAPTADSNRMVVMTTSLTERSHALSSPIATGDMTVVNGEGTVVLDNQNARLLSGYGDDASAAIADGLSGNSDIKRTSGADGKSAVMAYTPVVGTDWILLYQVPVESAFALQTHVTQNIGVLVVMAVLMLVVVGLSIGRGTAQSLATVSKTADEISAGRLDAELPKTKREDEMGTLFGSFESMHEYLNTVAEQADALSRKEFDAPVFDKEVPGEFGETLEEMRTDLRAMVTDIERARAEAEASQARAESAQQEAEQLNAALQRKANEFSTVMGQAADGDLTQRMATESPTQPMTDIAREFNQMMDELEATIRDVNEFAETVTAASQEVTASTDEIEQASRQVTESTQLMSEGAVEQSERLEHTAGEMSELSATIEEIAASADQVAESANHAETLGEDGREAAQAAIEEMAAIESGTHRRTGNGNRTHR</sequence>